<organism evidence="2 3">
    <name type="scientific">Sphingobacterium ginsenosidimutans</name>
    <dbReference type="NCBI Taxonomy" id="687845"/>
    <lineage>
        <taxon>Bacteria</taxon>
        <taxon>Pseudomonadati</taxon>
        <taxon>Bacteroidota</taxon>
        <taxon>Sphingobacteriia</taxon>
        <taxon>Sphingobacteriales</taxon>
        <taxon>Sphingobacteriaceae</taxon>
        <taxon>Sphingobacterium</taxon>
    </lineage>
</organism>
<name>A0ABP8AAD1_9SPHI</name>
<dbReference type="EMBL" id="BAAAZK010000007">
    <property type="protein sequence ID" value="GAA4180488.1"/>
    <property type="molecule type" value="Genomic_DNA"/>
</dbReference>
<keyword evidence="3" id="KW-1185">Reference proteome</keyword>
<accession>A0ABP8AAD1</accession>
<evidence type="ECO:0000313" key="2">
    <source>
        <dbReference type="EMBL" id="GAA4180488.1"/>
    </source>
</evidence>
<feature type="region of interest" description="Disordered" evidence="1">
    <location>
        <begin position="44"/>
        <end position="73"/>
    </location>
</feature>
<evidence type="ECO:0000256" key="1">
    <source>
        <dbReference type="SAM" id="MobiDB-lite"/>
    </source>
</evidence>
<reference evidence="3" key="1">
    <citation type="journal article" date="2019" name="Int. J. Syst. Evol. Microbiol.">
        <title>The Global Catalogue of Microorganisms (GCM) 10K type strain sequencing project: providing services to taxonomists for standard genome sequencing and annotation.</title>
        <authorList>
            <consortium name="The Broad Institute Genomics Platform"/>
            <consortium name="The Broad Institute Genome Sequencing Center for Infectious Disease"/>
            <person name="Wu L."/>
            <person name="Ma J."/>
        </authorList>
    </citation>
    <scope>NUCLEOTIDE SEQUENCE [LARGE SCALE GENOMIC DNA]</scope>
    <source>
        <strain evidence="3">JCM 16722</strain>
    </source>
</reference>
<sequence>MKEKTRFYFERFKAEAIQGLCEGKSLSPIDGVLVPLAKHRLESMTDGELANHPNEEKTPGNNNRRNGKTKKTVRGGSIRTLLGDIIAFRLLLCYFE</sequence>
<proteinExistence type="predicted"/>
<comment type="caution">
    <text evidence="2">The sequence shown here is derived from an EMBL/GenBank/DDBJ whole genome shotgun (WGS) entry which is preliminary data.</text>
</comment>
<gene>
    <name evidence="2" type="ORF">GCM10022218_34760</name>
</gene>
<dbReference type="Proteomes" id="UP001500167">
    <property type="component" value="Unassembled WGS sequence"/>
</dbReference>
<evidence type="ECO:0008006" key="4">
    <source>
        <dbReference type="Google" id="ProtNLM"/>
    </source>
</evidence>
<evidence type="ECO:0000313" key="3">
    <source>
        <dbReference type="Proteomes" id="UP001500167"/>
    </source>
</evidence>
<protein>
    <recommendedName>
        <fullName evidence="4">Transposase</fullName>
    </recommendedName>
</protein>